<keyword evidence="7 12" id="KW-0472">Membrane</keyword>
<feature type="transmembrane region" description="Helical" evidence="12">
    <location>
        <begin position="490"/>
        <end position="508"/>
    </location>
</feature>
<dbReference type="InterPro" id="IPR013057">
    <property type="entry name" value="AA_transpt_TM"/>
</dbReference>
<comment type="caution">
    <text evidence="14">The sequence shown here is derived from an EMBL/GenBank/DDBJ whole genome shotgun (WGS) entry which is preliminary data.</text>
</comment>
<feature type="transmembrane region" description="Helical" evidence="12">
    <location>
        <begin position="226"/>
        <end position="248"/>
    </location>
</feature>
<feature type="compositionally biased region" description="Low complexity" evidence="11">
    <location>
        <begin position="49"/>
        <end position="70"/>
    </location>
</feature>
<feature type="domain" description="Amino acid transporter transmembrane" evidence="13">
    <location>
        <begin position="150"/>
        <end position="539"/>
    </location>
</feature>
<dbReference type="Proteomes" id="UP001642540">
    <property type="component" value="Unassembled WGS sequence"/>
</dbReference>
<gene>
    <name evidence="14" type="ORF">ODALV1_LOCUS31275</name>
</gene>
<organism evidence="14 15">
    <name type="scientific">Orchesella dallaii</name>
    <dbReference type="NCBI Taxonomy" id="48710"/>
    <lineage>
        <taxon>Eukaryota</taxon>
        <taxon>Metazoa</taxon>
        <taxon>Ecdysozoa</taxon>
        <taxon>Arthropoda</taxon>
        <taxon>Hexapoda</taxon>
        <taxon>Collembola</taxon>
        <taxon>Entomobryomorpha</taxon>
        <taxon>Entomobryoidea</taxon>
        <taxon>Orchesellidae</taxon>
        <taxon>Orchesellinae</taxon>
        <taxon>Orchesella</taxon>
    </lineage>
</organism>
<evidence type="ECO:0000313" key="15">
    <source>
        <dbReference type="Proteomes" id="UP001642540"/>
    </source>
</evidence>
<feature type="compositionally biased region" description="Low complexity" evidence="11">
    <location>
        <begin position="89"/>
        <end position="99"/>
    </location>
</feature>
<evidence type="ECO:0000256" key="2">
    <source>
        <dbReference type="ARBA" id="ARBA00008066"/>
    </source>
</evidence>
<evidence type="ECO:0000256" key="10">
    <source>
        <dbReference type="ARBA" id="ARBA00041723"/>
    </source>
</evidence>
<dbReference type="Pfam" id="PF01490">
    <property type="entry name" value="Aa_trans"/>
    <property type="match status" value="1"/>
</dbReference>
<keyword evidence="4 12" id="KW-0812">Transmembrane</keyword>
<keyword evidence="3" id="KW-0813">Transport</keyword>
<evidence type="ECO:0000256" key="4">
    <source>
        <dbReference type="ARBA" id="ARBA00022692"/>
    </source>
</evidence>
<dbReference type="EMBL" id="CAXLJM020000166">
    <property type="protein sequence ID" value="CAL8147925.1"/>
    <property type="molecule type" value="Genomic_DNA"/>
</dbReference>
<name>A0ABP1SA50_9HEXA</name>
<feature type="transmembrane region" description="Helical" evidence="12">
    <location>
        <begin position="182"/>
        <end position="205"/>
    </location>
</feature>
<evidence type="ECO:0000256" key="5">
    <source>
        <dbReference type="ARBA" id="ARBA00022970"/>
    </source>
</evidence>
<reference evidence="14 15" key="1">
    <citation type="submission" date="2024-08" db="EMBL/GenBank/DDBJ databases">
        <authorList>
            <person name="Cucini C."/>
            <person name="Frati F."/>
        </authorList>
    </citation>
    <scope>NUCLEOTIDE SEQUENCE [LARGE SCALE GENOMIC DNA]</scope>
</reference>
<evidence type="ECO:0000256" key="9">
    <source>
        <dbReference type="ARBA" id="ARBA00040814"/>
    </source>
</evidence>
<protein>
    <recommendedName>
        <fullName evidence="9">Putative sodium-coupled neutral amino acid transporter 11</fullName>
    </recommendedName>
    <alternativeName>
        <fullName evidence="10">Solute carrier family 38 member 11</fullName>
    </alternativeName>
</protein>
<evidence type="ECO:0000256" key="1">
    <source>
        <dbReference type="ARBA" id="ARBA00004141"/>
    </source>
</evidence>
<evidence type="ECO:0000256" key="12">
    <source>
        <dbReference type="SAM" id="Phobius"/>
    </source>
</evidence>
<evidence type="ECO:0000256" key="8">
    <source>
        <dbReference type="ARBA" id="ARBA00037101"/>
    </source>
</evidence>
<evidence type="ECO:0000256" key="11">
    <source>
        <dbReference type="SAM" id="MobiDB-lite"/>
    </source>
</evidence>
<comment type="function">
    <text evidence="8">Putative sodium-dependent amino acid/proton antiporter.</text>
</comment>
<comment type="similarity">
    <text evidence="2">Belongs to the amino acid/polyamine transporter 2 family.</text>
</comment>
<evidence type="ECO:0000256" key="3">
    <source>
        <dbReference type="ARBA" id="ARBA00022448"/>
    </source>
</evidence>
<feature type="transmembrane region" description="Helical" evidence="12">
    <location>
        <begin position="302"/>
        <end position="321"/>
    </location>
</feature>
<evidence type="ECO:0000256" key="6">
    <source>
        <dbReference type="ARBA" id="ARBA00022989"/>
    </source>
</evidence>
<evidence type="ECO:0000313" key="14">
    <source>
        <dbReference type="EMBL" id="CAL8147925.1"/>
    </source>
</evidence>
<feature type="transmembrane region" description="Helical" evidence="12">
    <location>
        <begin position="419"/>
        <end position="440"/>
    </location>
</feature>
<feature type="transmembrane region" description="Helical" evidence="12">
    <location>
        <begin position="461"/>
        <end position="484"/>
    </location>
</feature>
<feature type="compositionally biased region" description="Gly residues" evidence="11">
    <location>
        <begin position="71"/>
        <end position="80"/>
    </location>
</feature>
<feature type="compositionally biased region" description="Polar residues" evidence="11">
    <location>
        <begin position="117"/>
        <end position="128"/>
    </location>
</feature>
<feature type="transmembrane region" description="Helical" evidence="12">
    <location>
        <begin position="341"/>
        <end position="364"/>
    </location>
</feature>
<feature type="transmembrane region" description="Helical" evidence="12">
    <location>
        <begin position="376"/>
        <end position="399"/>
    </location>
</feature>
<dbReference type="PANTHER" id="PTHR22950">
    <property type="entry name" value="AMINO ACID TRANSPORTER"/>
    <property type="match status" value="1"/>
</dbReference>
<proteinExistence type="inferred from homology"/>
<dbReference type="PANTHER" id="PTHR22950:SF458">
    <property type="entry name" value="SODIUM-COUPLED NEUTRAL AMINO ACID TRANSPORTER 11-RELATED"/>
    <property type="match status" value="1"/>
</dbReference>
<comment type="subcellular location">
    <subcellularLocation>
        <location evidence="1">Membrane</location>
        <topology evidence="1">Multi-pass membrane protein</topology>
    </subcellularLocation>
</comment>
<evidence type="ECO:0000256" key="7">
    <source>
        <dbReference type="ARBA" id="ARBA00023136"/>
    </source>
</evidence>
<keyword evidence="6 12" id="KW-1133">Transmembrane helix</keyword>
<accession>A0ABP1SA50</accession>
<evidence type="ECO:0000259" key="13">
    <source>
        <dbReference type="Pfam" id="PF01490"/>
    </source>
</evidence>
<feature type="region of interest" description="Disordered" evidence="11">
    <location>
        <begin position="1"/>
        <end position="128"/>
    </location>
</feature>
<keyword evidence="5" id="KW-0029">Amino-acid transport</keyword>
<sequence>MSDKRGSSTPGPAKKATEKSYILENKRTPPNKGDQQQKDVGTGSRGKARSSIPSTHSSTSASRSGISSSGAGTGASGGSGNLQRNTTRAASNTSQSLSSSPPPPNASNTSPVESSAEHTSINNPTTTAQTVVDDMSQLVQQMDIEEAYDKSSLSHASFNYINSIIGSGIIGMPYALHQAGLFAGLALMIIVAIITDYSLVIMVKGGQLSGSFTYQGMMEAAFGRPGFYILSFIQFVYPVIAMISYNVIVGDTLTKVLLYFSSVGAGETDKLEFQREAVVLLATAFITLPLSLYKHVAKMSKVSFLSLVSIGIILLSIIIRLGSMDIKPTPDAWRTVNPGGIIQAIGVYAFAFMCHHNTFMIYGSMRNTSQEKWQKVTHISIGSSLVISLVFALVGYATFTGQVQGDLLENYCWDDNLINISRLLFCLTILLTYPLECFVARDVIQTIFFSGKNPSTTSRHFSITLLIVLGTYVASISTDCLGVVLELNGILAAMPLAYIMPALCYIKLEPSPLLSREKFPAIATALFGTAVSLAGLILLITREDATSGSCSHGKQMEYCLENVRVTANKSFINVP</sequence>
<feature type="transmembrane region" description="Helical" evidence="12">
    <location>
        <begin position="520"/>
        <end position="540"/>
    </location>
</feature>
<keyword evidence="15" id="KW-1185">Reference proteome</keyword>